<dbReference type="InterPro" id="IPR023214">
    <property type="entry name" value="HAD_sf"/>
</dbReference>
<dbReference type="SFLD" id="SFLDG01129">
    <property type="entry name" value="C1.5:_HAD__Beta-PGM__Phosphata"/>
    <property type="match status" value="1"/>
</dbReference>
<dbReference type="STRING" id="1528.SAMN04488579_11670"/>
<dbReference type="InterPro" id="IPR006439">
    <property type="entry name" value="HAD-SF_hydro_IA"/>
</dbReference>
<gene>
    <name evidence="1" type="ORF">SAMN04488579_11670</name>
</gene>
<dbReference type="RefSeq" id="WP_090245976.1">
    <property type="nucleotide sequence ID" value="NZ_FNOU01000016.1"/>
</dbReference>
<dbReference type="SUPFAM" id="SSF56784">
    <property type="entry name" value="HAD-like"/>
    <property type="match status" value="1"/>
</dbReference>
<dbReference type="SFLD" id="SFLDS00003">
    <property type="entry name" value="Haloacid_Dehalogenase"/>
    <property type="match status" value="1"/>
</dbReference>
<dbReference type="PANTHER" id="PTHR43434:SF13">
    <property type="entry name" value="PHOSPHOGLYCOLATE PHOSPHATASE"/>
    <property type="match status" value="1"/>
</dbReference>
<dbReference type="Gene3D" id="1.10.150.240">
    <property type="entry name" value="Putative phosphatase, domain 2"/>
    <property type="match status" value="1"/>
</dbReference>
<protein>
    <submittedName>
        <fullName evidence="1">Phosphoglycolate phosphatase</fullName>
    </submittedName>
</protein>
<name>A0A1H3H6J9_EUBBA</name>
<evidence type="ECO:0000313" key="1">
    <source>
        <dbReference type="EMBL" id="SDY10970.1"/>
    </source>
</evidence>
<evidence type="ECO:0000313" key="2">
    <source>
        <dbReference type="Proteomes" id="UP000199652"/>
    </source>
</evidence>
<dbReference type="GO" id="GO:0006281">
    <property type="term" value="P:DNA repair"/>
    <property type="evidence" value="ECO:0007669"/>
    <property type="project" value="TreeGrafter"/>
</dbReference>
<reference evidence="2" key="1">
    <citation type="submission" date="2016-10" db="EMBL/GenBank/DDBJ databases">
        <authorList>
            <person name="Varghese N."/>
            <person name="Submissions S."/>
        </authorList>
    </citation>
    <scope>NUCLEOTIDE SEQUENCE [LARGE SCALE GENOMIC DNA]</scope>
    <source>
        <strain evidence="2">VPI 5359</strain>
    </source>
</reference>
<dbReference type="PANTHER" id="PTHR43434">
    <property type="entry name" value="PHOSPHOGLYCOLATE PHOSPHATASE"/>
    <property type="match status" value="1"/>
</dbReference>
<dbReference type="InterPro" id="IPR050155">
    <property type="entry name" value="HAD-like_hydrolase_sf"/>
</dbReference>
<dbReference type="GO" id="GO:0005829">
    <property type="term" value="C:cytosol"/>
    <property type="evidence" value="ECO:0007669"/>
    <property type="project" value="TreeGrafter"/>
</dbReference>
<accession>A0A1H3H6J9</accession>
<keyword evidence="2" id="KW-1185">Reference proteome</keyword>
<dbReference type="Gene3D" id="3.40.50.1000">
    <property type="entry name" value="HAD superfamily/HAD-like"/>
    <property type="match status" value="1"/>
</dbReference>
<proteinExistence type="predicted"/>
<dbReference type="Proteomes" id="UP000199652">
    <property type="component" value="Unassembled WGS sequence"/>
</dbReference>
<organism evidence="1 2">
    <name type="scientific">Eubacterium barkeri</name>
    <name type="common">Clostridium barkeri</name>
    <dbReference type="NCBI Taxonomy" id="1528"/>
    <lineage>
        <taxon>Bacteria</taxon>
        <taxon>Bacillati</taxon>
        <taxon>Bacillota</taxon>
        <taxon>Clostridia</taxon>
        <taxon>Eubacteriales</taxon>
        <taxon>Eubacteriaceae</taxon>
        <taxon>Eubacterium</taxon>
    </lineage>
</organism>
<dbReference type="InterPro" id="IPR023198">
    <property type="entry name" value="PGP-like_dom2"/>
</dbReference>
<dbReference type="OrthoDB" id="9807630at2"/>
<dbReference type="AlphaFoldDB" id="A0A1H3H6J9"/>
<dbReference type="GO" id="GO:0008967">
    <property type="term" value="F:phosphoglycolate phosphatase activity"/>
    <property type="evidence" value="ECO:0007669"/>
    <property type="project" value="TreeGrafter"/>
</dbReference>
<dbReference type="Pfam" id="PF13419">
    <property type="entry name" value="HAD_2"/>
    <property type="match status" value="1"/>
</dbReference>
<dbReference type="EMBL" id="FNOU01000016">
    <property type="protein sequence ID" value="SDY10970.1"/>
    <property type="molecule type" value="Genomic_DNA"/>
</dbReference>
<dbReference type="InterPro" id="IPR036412">
    <property type="entry name" value="HAD-like_sf"/>
</dbReference>
<dbReference type="NCBIfam" id="TIGR01549">
    <property type="entry name" value="HAD-SF-IA-v1"/>
    <property type="match status" value="1"/>
</dbReference>
<dbReference type="InterPro" id="IPR041492">
    <property type="entry name" value="HAD_2"/>
</dbReference>
<sequence>MAYKCIIFDFDGTLADTEQQVFQLYNDMAEKYKYRKVTHEELQHIKELNIADIMEIVDIPFYRLPRVLREGQRRLREEKDSIKAFKPHLRDFMTALESETEIRGILTSNVKKTVNAFLKNYAITDCFDFVVCSSLLSKEKKIKKVAKKYKLELSEILYIGDETRDIEACHRAGVDVVAVDWGYNTLAALERCNPTYTASSLEEILEIVRSKDDKGCSETAV</sequence>